<keyword evidence="4" id="KW-1185">Reference proteome</keyword>
<feature type="region of interest" description="Disordered" evidence="1">
    <location>
        <begin position="441"/>
        <end position="483"/>
    </location>
</feature>
<evidence type="ECO:0000313" key="3">
    <source>
        <dbReference type="EMBL" id="KAK3398776.1"/>
    </source>
</evidence>
<name>A0AAE0PEY8_SORBR</name>
<dbReference type="EMBL" id="JAUTDP010000006">
    <property type="protein sequence ID" value="KAK3398776.1"/>
    <property type="molecule type" value="Genomic_DNA"/>
</dbReference>
<reference evidence="3" key="1">
    <citation type="journal article" date="2023" name="Mol. Phylogenet. Evol.">
        <title>Genome-scale phylogeny and comparative genomics of the fungal order Sordariales.</title>
        <authorList>
            <person name="Hensen N."/>
            <person name="Bonometti L."/>
            <person name="Westerberg I."/>
            <person name="Brannstrom I.O."/>
            <person name="Guillou S."/>
            <person name="Cros-Aarteil S."/>
            <person name="Calhoun S."/>
            <person name="Haridas S."/>
            <person name="Kuo A."/>
            <person name="Mondo S."/>
            <person name="Pangilinan J."/>
            <person name="Riley R."/>
            <person name="LaButti K."/>
            <person name="Andreopoulos B."/>
            <person name="Lipzen A."/>
            <person name="Chen C."/>
            <person name="Yan M."/>
            <person name="Daum C."/>
            <person name="Ng V."/>
            <person name="Clum A."/>
            <person name="Steindorff A."/>
            <person name="Ohm R.A."/>
            <person name="Martin F."/>
            <person name="Silar P."/>
            <person name="Natvig D.O."/>
            <person name="Lalanne C."/>
            <person name="Gautier V."/>
            <person name="Ament-Velasquez S.L."/>
            <person name="Kruys A."/>
            <person name="Hutchinson M.I."/>
            <person name="Powell A.J."/>
            <person name="Barry K."/>
            <person name="Miller A.N."/>
            <person name="Grigoriev I.V."/>
            <person name="Debuchy R."/>
            <person name="Gladieux P."/>
            <person name="Hiltunen Thoren M."/>
            <person name="Johannesson H."/>
        </authorList>
    </citation>
    <scope>NUCLEOTIDE SEQUENCE</scope>
    <source>
        <strain evidence="3">FGSC 1904</strain>
    </source>
</reference>
<dbReference type="Proteomes" id="UP001281003">
    <property type="component" value="Unassembled WGS sequence"/>
</dbReference>
<feature type="compositionally biased region" description="Low complexity" evidence="1">
    <location>
        <begin position="442"/>
        <end position="466"/>
    </location>
</feature>
<evidence type="ECO:0000256" key="1">
    <source>
        <dbReference type="SAM" id="MobiDB-lite"/>
    </source>
</evidence>
<dbReference type="InterPro" id="IPR032675">
    <property type="entry name" value="LRR_dom_sf"/>
</dbReference>
<gene>
    <name evidence="3" type="ORF">B0T20DRAFT_218059</name>
</gene>
<dbReference type="Gene3D" id="3.80.10.10">
    <property type="entry name" value="Ribonuclease Inhibitor"/>
    <property type="match status" value="1"/>
</dbReference>
<proteinExistence type="predicted"/>
<dbReference type="PROSITE" id="PS50181">
    <property type="entry name" value="FBOX"/>
    <property type="match status" value="1"/>
</dbReference>
<organism evidence="3 4">
    <name type="scientific">Sordaria brevicollis</name>
    <dbReference type="NCBI Taxonomy" id="83679"/>
    <lineage>
        <taxon>Eukaryota</taxon>
        <taxon>Fungi</taxon>
        <taxon>Dikarya</taxon>
        <taxon>Ascomycota</taxon>
        <taxon>Pezizomycotina</taxon>
        <taxon>Sordariomycetes</taxon>
        <taxon>Sordariomycetidae</taxon>
        <taxon>Sordariales</taxon>
        <taxon>Sordariaceae</taxon>
        <taxon>Sordaria</taxon>
    </lineage>
</organism>
<comment type="caution">
    <text evidence="3">The sequence shown here is derived from an EMBL/GenBank/DDBJ whole genome shotgun (WGS) entry which is preliminary data.</text>
</comment>
<reference evidence="3" key="2">
    <citation type="submission" date="2023-07" db="EMBL/GenBank/DDBJ databases">
        <authorList>
            <consortium name="Lawrence Berkeley National Laboratory"/>
            <person name="Haridas S."/>
            <person name="Hensen N."/>
            <person name="Bonometti L."/>
            <person name="Westerberg I."/>
            <person name="Brannstrom I.O."/>
            <person name="Guillou S."/>
            <person name="Cros-Aarteil S."/>
            <person name="Calhoun S."/>
            <person name="Kuo A."/>
            <person name="Mondo S."/>
            <person name="Pangilinan J."/>
            <person name="Riley R."/>
            <person name="LaButti K."/>
            <person name="Andreopoulos B."/>
            <person name="Lipzen A."/>
            <person name="Chen C."/>
            <person name="Yanf M."/>
            <person name="Daum C."/>
            <person name="Ng V."/>
            <person name="Clum A."/>
            <person name="Steindorff A."/>
            <person name="Ohm R."/>
            <person name="Martin F."/>
            <person name="Silar P."/>
            <person name="Natvig D."/>
            <person name="Lalanne C."/>
            <person name="Gautier V."/>
            <person name="Ament-velasquez S.L."/>
            <person name="Kruys A."/>
            <person name="Hutchinson M.I."/>
            <person name="Powell A.J."/>
            <person name="Barry K."/>
            <person name="Miller A.N."/>
            <person name="Grigoriev I.V."/>
            <person name="Debuchy R."/>
            <person name="Gladieux P."/>
            <person name="Thoren M.H."/>
            <person name="Johannesson H."/>
        </authorList>
    </citation>
    <scope>NUCLEOTIDE SEQUENCE</scope>
    <source>
        <strain evidence="3">FGSC 1904</strain>
    </source>
</reference>
<protein>
    <recommendedName>
        <fullName evidence="2">F-box domain-containing protein</fullName>
    </recommendedName>
</protein>
<dbReference type="AlphaFoldDB" id="A0AAE0PEY8"/>
<evidence type="ECO:0000313" key="4">
    <source>
        <dbReference type="Proteomes" id="UP001281003"/>
    </source>
</evidence>
<accession>A0AAE0PEY8</accession>
<dbReference type="SUPFAM" id="SSF52047">
    <property type="entry name" value="RNI-like"/>
    <property type="match status" value="1"/>
</dbReference>
<dbReference type="InterPro" id="IPR001810">
    <property type="entry name" value="F-box_dom"/>
</dbReference>
<feature type="domain" description="F-box" evidence="2">
    <location>
        <begin position="1"/>
        <end position="47"/>
    </location>
</feature>
<sequence length="483" mass="54326">MDTLPAELLRLIFDNCDPPSVRALRLTSGRLADVGYDYLLPPYFRAVEYKDDVQRLHSIAHHDRLNRSINSITFNFSKVDEYSARHASFFQHWLQEPEERSILLQDAWIKYYELEGKARDLPPFHTRSAMVEESFKRLPNLKDLEITYTKSPYDIEVFKDVFLVRNCRKRDPTFRAQTCKNMNAIISAVRHVSLNSLTIDQLPLEIFRLPDDRRHWFDCCASSFSSLSKLDLTIDPPANLMPQSRFKAINGLGHVLQLSPNLTHLSLSFHNYHAPASKFGFSFRALLQDFTYTKLTSLKLEGVSCSEEDLRSFLLRHAKTLTHLRLGGRGLAKPFELSIGGVHLHEGSFRSLFASLQGKLPKLQRLHLEGDLEAGDIRTGARERETFKFHASVDENWEDIITDSLGQDYGRRVVIQPGKTMDSSELERYLIHGGAFPKLIVPGSSTTSSEAGSGSPSPGQSPELGPVSGGPAMVGTPGTAIAV</sequence>
<evidence type="ECO:0000259" key="2">
    <source>
        <dbReference type="PROSITE" id="PS50181"/>
    </source>
</evidence>